<accession>A0A1N6WJH1</accession>
<dbReference type="Proteomes" id="UP000185841">
    <property type="component" value="Unassembled WGS sequence"/>
</dbReference>
<evidence type="ECO:0000256" key="1">
    <source>
        <dbReference type="SAM" id="Phobius"/>
    </source>
</evidence>
<dbReference type="InterPro" id="IPR005135">
    <property type="entry name" value="Endo/exonuclease/phosphatase"/>
</dbReference>
<feature type="transmembrane region" description="Helical" evidence="1">
    <location>
        <begin position="39"/>
        <end position="55"/>
    </location>
</feature>
<dbReference type="InterPro" id="IPR036691">
    <property type="entry name" value="Endo/exonu/phosph_ase_sf"/>
</dbReference>
<keyword evidence="3" id="KW-0378">Hydrolase</keyword>
<organism evidence="3 4">
    <name type="scientific">Aquipseudomonas alcaligenes</name>
    <name type="common">Pseudomonas alcaligenes</name>
    <dbReference type="NCBI Taxonomy" id="43263"/>
    <lineage>
        <taxon>Bacteria</taxon>
        <taxon>Pseudomonadati</taxon>
        <taxon>Pseudomonadota</taxon>
        <taxon>Gammaproteobacteria</taxon>
        <taxon>Pseudomonadales</taxon>
        <taxon>Pseudomonadaceae</taxon>
        <taxon>Aquipseudomonas</taxon>
    </lineage>
</organism>
<dbReference type="AlphaFoldDB" id="A0A1N6WJH1"/>
<protein>
    <submittedName>
        <fullName evidence="3">Uncharacterized conserved protein YafD, endonuclease/exonuclease/phosphatase (EEP) superfamily</fullName>
    </submittedName>
</protein>
<dbReference type="RefSeq" id="WP_076428718.1">
    <property type="nucleotide sequence ID" value="NZ_FTMP01000010.1"/>
</dbReference>
<keyword evidence="3" id="KW-0540">Nuclease</keyword>
<dbReference type="GO" id="GO:0004519">
    <property type="term" value="F:endonuclease activity"/>
    <property type="evidence" value="ECO:0007669"/>
    <property type="project" value="UniProtKB-KW"/>
</dbReference>
<dbReference type="GO" id="GO:0004527">
    <property type="term" value="F:exonuclease activity"/>
    <property type="evidence" value="ECO:0007669"/>
    <property type="project" value="UniProtKB-KW"/>
</dbReference>
<proteinExistence type="predicted"/>
<evidence type="ECO:0000313" key="3">
    <source>
        <dbReference type="EMBL" id="SIQ90297.1"/>
    </source>
</evidence>
<feature type="domain" description="Endonuclease/exonuclease/phosphatase" evidence="2">
    <location>
        <begin position="95"/>
        <end position="291"/>
    </location>
</feature>
<feature type="transmembrane region" description="Helical" evidence="1">
    <location>
        <begin position="62"/>
        <end position="81"/>
    </location>
</feature>
<sequence length="304" mass="33674">MLRLLVLAAALGLLSPWLVTLLADHSQHLAWLLDLASHWQWLHLALLLGCLVLLAPRRPRWLLLAPLLALPWCSVAPMLPVQTGEVRLELRLVSANLQQTDDAAALRAWLDAQPADLVLLQEVTPALARQLAGWQDYPHRVLAPEDSPFGLALLSRLPLEGGRVLRDSDAIPRIEATLRHASQAVSLSLVHPMPPLSPYWHHKRNLGLQVALQRNAAQGLPGLLAGDLNASPWSQATRELHALGWYRANDLQATWPALGKGWFGIAIDQVLVHGPWRVVEQHLGPDLGADHLPRRLHLQLLEND</sequence>
<dbReference type="EMBL" id="FTMP01000010">
    <property type="protein sequence ID" value="SIQ90297.1"/>
    <property type="molecule type" value="Genomic_DNA"/>
</dbReference>
<keyword evidence="1" id="KW-0472">Membrane</keyword>
<evidence type="ECO:0000259" key="2">
    <source>
        <dbReference type="Pfam" id="PF03372"/>
    </source>
</evidence>
<keyword evidence="1" id="KW-0812">Transmembrane</keyword>
<dbReference type="SUPFAM" id="SSF56219">
    <property type="entry name" value="DNase I-like"/>
    <property type="match status" value="1"/>
</dbReference>
<keyword evidence="3" id="KW-0269">Exonuclease</keyword>
<keyword evidence="1" id="KW-1133">Transmembrane helix</keyword>
<dbReference type="Pfam" id="PF03372">
    <property type="entry name" value="Exo_endo_phos"/>
    <property type="match status" value="1"/>
</dbReference>
<keyword evidence="3" id="KW-0255">Endonuclease</keyword>
<dbReference type="Gene3D" id="3.60.10.10">
    <property type="entry name" value="Endonuclease/exonuclease/phosphatase"/>
    <property type="match status" value="1"/>
</dbReference>
<evidence type="ECO:0000313" key="4">
    <source>
        <dbReference type="Proteomes" id="UP000185841"/>
    </source>
</evidence>
<gene>
    <name evidence="3" type="ORF">SAMN05878282_11016</name>
</gene>
<name>A0A1N6WJH1_AQUAC</name>
<reference evidence="3 4" key="1">
    <citation type="submission" date="2017-01" db="EMBL/GenBank/DDBJ databases">
        <authorList>
            <person name="Mah S.A."/>
            <person name="Swanson W.J."/>
            <person name="Moy G.W."/>
            <person name="Vacquier V.D."/>
        </authorList>
    </citation>
    <scope>NUCLEOTIDE SEQUENCE [LARGE SCALE GENOMIC DNA]</scope>
    <source>
        <strain evidence="3 4">RU36E</strain>
    </source>
</reference>